<dbReference type="Proteomes" id="UP000517753">
    <property type="component" value="Unassembled WGS sequence"/>
</dbReference>
<evidence type="ECO:0008006" key="3">
    <source>
        <dbReference type="Google" id="ProtNLM"/>
    </source>
</evidence>
<proteinExistence type="predicted"/>
<keyword evidence="2" id="KW-1185">Reference proteome</keyword>
<dbReference type="AlphaFoldDB" id="A0A7Y9K081"/>
<dbReference type="InterPro" id="IPR036390">
    <property type="entry name" value="WH_DNA-bd_sf"/>
</dbReference>
<organism evidence="1 2">
    <name type="scientific">Sphingomonas melonis</name>
    <dbReference type="NCBI Taxonomy" id="152682"/>
    <lineage>
        <taxon>Bacteria</taxon>
        <taxon>Pseudomonadati</taxon>
        <taxon>Pseudomonadota</taxon>
        <taxon>Alphaproteobacteria</taxon>
        <taxon>Sphingomonadales</taxon>
        <taxon>Sphingomonadaceae</taxon>
        <taxon>Sphingomonas</taxon>
    </lineage>
</organism>
<comment type="caution">
    <text evidence="1">The sequence shown here is derived from an EMBL/GenBank/DDBJ whole genome shotgun (WGS) entry which is preliminary data.</text>
</comment>
<evidence type="ECO:0000313" key="1">
    <source>
        <dbReference type="EMBL" id="NYD89583.1"/>
    </source>
</evidence>
<gene>
    <name evidence="1" type="ORF">HD841_001352</name>
</gene>
<dbReference type="EMBL" id="JACCBY010000001">
    <property type="protein sequence ID" value="NYD89583.1"/>
    <property type="molecule type" value="Genomic_DNA"/>
</dbReference>
<reference evidence="1 2" key="1">
    <citation type="submission" date="2020-08" db="EMBL/GenBank/DDBJ databases">
        <title>The Agave Microbiome: Exploring the role of microbial communities in plant adaptations to desert environments.</title>
        <authorList>
            <person name="Partida-Martinez L.P."/>
        </authorList>
    </citation>
    <scope>NUCLEOTIDE SEQUENCE [LARGE SCALE GENOMIC DNA]</scope>
    <source>
        <strain evidence="1 2">AS2.3</strain>
    </source>
</reference>
<name>A0A7Y9K081_9SPHN</name>
<accession>A0A7Y9K081</accession>
<dbReference type="RefSeq" id="WP_179508005.1">
    <property type="nucleotide sequence ID" value="NZ_JACCBY010000001.1"/>
</dbReference>
<dbReference type="SUPFAM" id="SSF46785">
    <property type="entry name" value="Winged helix' DNA-binding domain"/>
    <property type="match status" value="1"/>
</dbReference>
<protein>
    <recommendedName>
        <fullName evidence="3">MarR family transcriptional regulator</fullName>
    </recommendedName>
</protein>
<evidence type="ECO:0000313" key="2">
    <source>
        <dbReference type="Proteomes" id="UP000517753"/>
    </source>
</evidence>
<sequence length="133" mass="14216">MPQARLVDFWAKAIAARSPAMLQQLRGVAQGLLAARTALRSVMPGEFVNNPPIDLLYTLFVAEEQTMALPPLITATAVSAPVARRWVDVLVDRDLVTERGGIITLTEAGFVMVAEACQAIIESQTVAAGSVLN</sequence>